<proteinExistence type="predicted"/>
<dbReference type="InterPro" id="IPR002701">
    <property type="entry name" value="CM_II_prokaryot"/>
</dbReference>
<dbReference type="OrthoDB" id="6198144at2"/>
<evidence type="ECO:0000313" key="7">
    <source>
        <dbReference type="Proteomes" id="UP000199308"/>
    </source>
</evidence>
<keyword evidence="2" id="KW-0963">Cytoplasm</keyword>
<comment type="subcellular location">
    <subcellularLocation>
        <location evidence="2">Cytoplasm</location>
    </subcellularLocation>
</comment>
<dbReference type="Proteomes" id="UP000199308">
    <property type="component" value="Unassembled WGS sequence"/>
</dbReference>
<keyword evidence="7" id="KW-1185">Reference proteome</keyword>
<dbReference type="PROSITE" id="PS51176">
    <property type="entry name" value="PDH_ADH"/>
    <property type="match status" value="1"/>
</dbReference>
<keyword evidence="3" id="KW-0175">Coiled coil</keyword>
<dbReference type="STRING" id="349064.SAMN05660429_00426"/>
<evidence type="ECO:0000256" key="1">
    <source>
        <dbReference type="ARBA" id="ARBA00023002"/>
    </source>
</evidence>
<feature type="domain" description="Prephenate/arogenate dehydrogenase" evidence="5">
    <location>
        <begin position="102"/>
        <end position="364"/>
    </location>
</feature>
<name>A0A1H9ZF63_THASX</name>
<dbReference type="RefSeq" id="WP_093327303.1">
    <property type="nucleotide sequence ID" value="NZ_AP027363.1"/>
</dbReference>
<dbReference type="Pfam" id="PF20463">
    <property type="entry name" value="PDH_C"/>
    <property type="match status" value="1"/>
</dbReference>
<dbReference type="SUPFAM" id="SSF48600">
    <property type="entry name" value="Chorismate mutase II"/>
    <property type="match status" value="1"/>
</dbReference>
<keyword evidence="2" id="KW-0028">Amino-acid biosynthesis</keyword>
<dbReference type="Gene3D" id="1.10.3660.10">
    <property type="entry name" value="6-phosphogluconate dehydrogenase C-terminal like domain"/>
    <property type="match status" value="1"/>
</dbReference>
<dbReference type="InterPro" id="IPR008244">
    <property type="entry name" value="Chor_mut/prephenate_DH_T"/>
</dbReference>
<feature type="domain" description="Chorismate mutase" evidence="4">
    <location>
        <begin position="2"/>
        <end position="93"/>
    </location>
</feature>
<dbReference type="Gene3D" id="1.20.59.10">
    <property type="entry name" value="Chorismate mutase"/>
    <property type="match status" value="1"/>
</dbReference>
<evidence type="ECO:0000256" key="3">
    <source>
        <dbReference type="SAM" id="Coils"/>
    </source>
</evidence>
<dbReference type="EMBL" id="FOHK01000002">
    <property type="protein sequence ID" value="SES80228.1"/>
    <property type="molecule type" value="Genomic_DNA"/>
</dbReference>
<comment type="pathway">
    <text evidence="2">Metabolic intermediate biosynthesis; prephenate biosynthesis; prephenate from chorismate: step 1/1.</text>
</comment>
<dbReference type="GO" id="GO:0004665">
    <property type="term" value="F:prephenate dehydrogenase (NADP+) activity"/>
    <property type="evidence" value="ECO:0007669"/>
    <property type="project" value="InterPro"/>
</dbReference>
<comment type="pathway">
    <text evidence="2">Amino-acid biosynthesis; L-tyrosine biosynthesis; (4-hydroxyphenyl)pyruvate from prephenate (NAD(+) route): step 1/1.</text>
</comment>
<dbReference type="InterPro" id="IPR046826">
    <property type="entry name" value="PDH_N"/>
</dbReference>
<dbReference type="InterPro" id="IPR008927">
    <property type="entry name" value="6-PGluconate_DH-like_C_sf"/>
</dbReference>
<reference evidence="6 7" key="1">
    <citation type="submission" date="2016-10" db="EMBL/GenBank/DDBJ databases">
        <authorList>
            <person name="de Groot N.N."/>
        </authorList>
    </citation>
    <scope>NUCLEOTIDE SEQUENCE [LARGE SCALE GENOMIC DNA]</scope>
    <source>
        <strain evidence="6 7">DSM 19706</strain>
    </source>
</reference>
<dbReference type="Gene3D" id="3.40.50.720">
    <property type="entry name" value="NAD(P)-binding Rossmann-like Domain"/>
    <property type="match status" value="1"/>
</dbReference>
<dbReference type="GO" id="GO:0004106">
    <property type="term" value="F:chorismate mutase activity"/>
    <property type="evidence" value="ECO:0007669"/>
    <property type="project" value="InterPro"/>
</dbReference>
<dbReference type="UniPathway" id="UPA00120">
    <property type="reaction ID" value="UER00203"/>
</dbReference>
<dbReference type="InterPro" id="IPR050812">
    <property type="entry name" value="Preph/Arog_dehydrog"/>
</dbReference>
<keyword evidence="2" id="KW-0413">Isomerase</keyword>
<keyword evidence="2" id="KW-0520">NAD</keyword>
<dbReference type="AlphaFoldDB" id="A0A1H9ZF63"/>
<sequence>MKDFTQQLNSLRAEIDEIDSALVDLLVKRRKVTTKVGELKTQVGMPIFDATREAALIEKRRFQATEHGLSADLIEDLLRRIMRDSYVSQDESGYRCVNPSSKDIVVIGGKGQLGQVFVDLFTRSGYSVKIIDKDDWANASTIFTNASLVLVAVPIRITCQVIEELKSLPKSCILADITSIKQEPLDAMLNVHDGPVLGLHPMFGPDVTGMVKQTVIVCQGRQTEAAAWFIEQLAVWGASMYQVDATAHDEAMAMVQVMRHFSTIAYGYHLMQENADLSQLLEMSSPIYRLELVMVGRLFAQDPVLYADIIFSNKQNLVMMKRFGERFLSLLSDVEKGDKQAFVSMFEQVANWFGDYAPAFLAESKAMLQKANELKKD</sequence>
<dbReference type="InterPro" id="IPR036979">
    <property type="entry name" value="CM_dom_sf"/>
</dbReference>
<keyword evidence="2" id="KW-0827">Tyrosine biosynthesis</keyword>
<dbReference type="GO" id="GO:0070403">
    <property type="term" value="F:NAD+ binding"/>
    <property type="evidence" value="ECO:0007669"/>
    <property type="project" value="InterPro"/>
</dbReference>
<dbReference type="Pfam" id="PF02153">
    <property type="entry name" value="PDH_N"/>
    <property type="match status" value="1"/>
</dbReference>
<accession>A0A1H9ZF63</accession>
<dbReference type="SMART" id="SM00830">
    <property type="entry name" value="CM_2"/>
    <property type="match status" value="1"/>
</dbReference>
<dbReference type="GO" id="GO:0005737">
    <property type="term" value="C:cytoplasm"/>
    <property type="evidence" value="ECO:0007669"/>
    <property type="project" value="UniProtKB-SubCell"/>
</dbReference>
<dbReference type="InterPro" id="IPR036291">
    <property type="entry name" value="NAD(P)-bd_dom_sf"/>
</dbReference>
<gene>
    <name evidence="6" type="ORF">SAMN05660429_00426</name>
</gene>
<evidence type="ECO:0000259" key="4">
    <source>
        <dbReference type="PROSITE" id="PS51168"/>
    </source>
</evidence>
<dbReference type="UniPathway" id="UPA00122">
    <property type="reaction ID" value="UER00961"/>
</dbReference>
<dbReference type="InterPro" id="IPR036263">
    <property type="entry name" value="Chorismate_II_sf"/>
</dbReference>
<evidence type="ECO:0000256" key="2">
    <source>
        <dbReference type="PIRNR" id="PIRNR001499"/>
    </source>
</evidence>
<dbReference type="SUPFAM" id="SSF51735">
    <property type="entry name" value="NAD(P)-binding Rossmann-fold domains"/>
    <property type="match status" value="1"/>
</dbReference>
<protein>
    <recommendedName>
        <fullName evidence="2">T-protein</fullName>
    </recommendedName>
</protein>
<dbReference type="SUPFAM" id="SSF48179">
    <property type="entry name" value="6-phosphogluconate dehydrogenase C-terminal domain-like"/>
    <property type="match status" value="1"/>
</dbReference>
<dbReference type="PANTHER" id="PTHR21363:SF0">
    <property type="entry name" value="PREPHENATE DEHYDROGENASE [NADP(+)]"/>
    <property type="match status" value="1"/>
</dbReference>
<organism evidence="6 7">
    <name type="scientific">Thalassotalea agarivorans</name>
    <name type="common">Thalassomonas agarivorans</name>
    <dbReference type="NCBI Taxonomy" id="349064"/>
    <lineage>
        <taxon>Bacteria</taxon>
        <taxon>Pseudomonadati</taxon>
        <taxon>Pseudomonadota</taxon>
        <taxon>Gammaproteobacteria</taxon>
        <taxon>Alteromonadales</taxon>
        <taxon>Colwelliaceae</taxon>
        <taxon>Thalassotalea</taxon>
    </lineage>
</organism>
<evidence type="ECO:0000259" key="5">
    <source>
        <dbReference type="PROSITE" id="PS51176"/>
    </source>
</evidence>
<dbReference type="GO" id="GO:0006571">
    <property type="term" value="P:tyrosine biosynthetic process"/>
    <property type="evidence" value="ECO:0007669"/>
    <property type="project" value="UniProtKB-UniPathway"/>
</dbReference>
<dbReference type="PROSITE" id="PS51168">
    <property type="entry name" value="CHORISMATE_MUT_2"/>
    <property type="match status" value="1"/>
</dbReference>
<evidence type="ECO:0000313" key="6">
    <source>
        <dbReference type="EMBL" id="SES80228.1"/>
    </source>
</evidence>
<dbReference type="InterPro" id="IPR003099">
    <property type="entry name" value="Prephen_DH"/>
</dbReference>
<dbReference type="GO" id="GO:0008977">
    <property type="term" value="F:prephenate dehydrogenase (NAD+) activity"/>
    <property type="evidence" value="ECO:0007669"/>
    <property type="project" value="InterPro"/>
</dbReference>
<keyword evidence="1 2" id="KW-0560">Oxidoreductase</keyword>
<feature type="coiled-coil region" evidence="3">
    <location>
        <begin position="1"/>
        <end position="28"/>
    </location>
</feature>
<dbReference type="InterPro" id="IPR046825">
    <property type="entry name" value="PDH_C"/>
</dbReference>
<dbReference type="PANTHER" id="PTHR21363">
    <property type="entry name" value="PREPHENATE DEHYDROGENASE"/>
    <property type="match status" value="1"/>
</dbReference>
<dbReference type="Pfam" id="PF01817">
    <property type="entry name" value="CM_2"/>
    <property type="match status" value="1"/>
</dbReference>
<dbReference type="GO" id="GO:0046417">
    <property type="term" value="P:chorismate metabolic process"/>
    <property type="evidence" value="ECO:0007669"/>
    <property type="project" value="InterPro"/>
</dbReference>
<dbReference type="NCBIfam" id="NF008400">
    <property type="entry name" value="PRK11199.1"/>
    <property type="match status" value="1"/>
</dbReference>
<dbReference type="PIRSF" id="PIRSF001499">
    <property type="entry name" value="Chor_mut_pdh_Tpr"/>
    <property type="match status" value="1"/>
</dbReference>
<keyword evidence="2" id="KW-0057">Aromatic amino acid biosynthesis</keyword>